<dbReference type="InterPro" id="IPR036890">
    <property type="entry name" value="HATPase_C_sf"/>
</dbReference>
<dbReference type="InterPro" id="IPR003594">
    <property type="entry name" value="HATPase_dom"/>
</dbReference>
<proteinExistence type="predicted"/>
<evidence type="ECO:0000256" key="2">
    <source>
        <dbReference type="ARBA" id="ARBA00004651"/>
    </source>
</evidence>
<accession>A0A9X5GRB5</accession>
<evidence type="ECO:0000256" key="14">
    <source>
        <dbReference type="SAM" id="Phobius"/>
    </source>
</evidence>
<dbReference type="GO" id="GO:0005886">
    <property type="term" value="C:plasma membrane"/>
    <property type="evidence" value="ECO:0007669"/>
    <property type="project" value="UniProtKB-SubCell"/>
</dbReference>
<dbReference type="SUPFAM" id="SSF47384">
    <property type="entry name" value="Homodimeric domain of signal transducing histidine kinase"/>
    <property type="match status" value="1"/>
</dbReference>
<dbReference type="Gene3D" id="3.30.565.10">
    <property type="entry name" value="Histidine kinase-like ATPase, C-terminal domain"/>
    <property type="match status" value="1"/>
</dbReference>
<evidence type="ECO:0000256" key="7">
    <source>
        <dbReference type="ARBA" id="ARBA00022692"/>
    </source>
</evidence>
<keyword evidence="11 14" id="KW-1133">Transmembrane helix</keyword>
<dbReference type="FunFam" id="1.10.287.130:FF:000001">
    <property type="entry name" value="Two-component sensor histidine kinase"/>
    <property type="match status" value="1"/>
</dbReference>
<dbReference type="Pfam" id="PF02518">
    <property type="entry name" value="HATPase_c"/>
    <property type="match status" value="1"/>
</dbReference>
<keyword evidence="4" id="KW-1003">Cell membrane</keyword>
<dbReference type="GO" id="GO:0005524">
    <property type="term" value="F:ATP binding"/>
    <property type="evidence" value="ECO:0007669"/>
    <property type="project" value="UniProtKB-KW"/>
</dbReference>
<evidence type="ECO:0000256" key="8">
    <source>
        <dbReference type="ARBA" id="ARBA00022741"/>
    </source>
</evidence>
<feature type="transmembrane region" description="Helical" evidence="14">
    <location>
        <begin position="449"/>
        <end position="472"/>
    </location>
</feature>
<dbReference type="InterPro" id="IPR036097">
    <property type="entry name" value="HisK_dim/P_sf"/>
</dbReference>
<dbReference type="EC" id="2.7.13.3" evidence="3"/>
<dbReference type="InterPro" id="IPR005467">
    <property type="entry name" value="His_kinase_dom"/>
</dbReference>
<dbReference type="SMART" id="SM00387">
    <property type="entry name" value="HATPase_c"/>
    <property type="match status" value="1"/>
</dbReference>
<dbReference type="InterPro" id="IPR050398">
    <property type="entry name" value="HssS/ArlS-like"/>
</dbReference>
<keyword evidence="9 16" id="KW-0418">Kinase</keyword>
<evidence type="ECO:0000256" key="12">
    <source>
        <dbReference type="ARBA" id="ARBA00023012"/>
    </source>
</evidence>
<sequence length="807" mass="90891">MDTKWKKLKIAVSCGTFFLGMTLLISSLIPVLNVLWITEGNLLTAGMDYQEDEEFRGYIEDRLEELLGVATGGKSWKNYGTGAVSERGYYFGWDGDYPDWGWNYSEDTSVLVEQTDEEYAFEGSIASGTDASTSDYWEDYGAYDNGQEEDEETLDAYMADMALNQNLLYAVIYQGNLLYTNIDAFADKTGEPWQGEDFYEAISKSEYNFSLWFNREGDGKVQIVKDNIKENVYGNGVYTRDSRWFVPGYANFRVDASTNDAVIFMAATKEPKLYVVGNYSLDGADWYSGRLYSMYENRLHSMEQFEKKWTALIVSVLLLALSVLLRKEKQLGKQAIARFMGKIWFEAKALLILGVSLFLCLLFVVGEIGEMYSFIYINYGSFSLGDAYYYMDMFAGSEKFLTLLFWVVYLIVLDVRANRGQQKKPILDSIRTRNLQYPIQKKLIKRYRLTLAAGILAAVLCGLLLMSAAAAINGGNYYLLNLGEFVEDYLWSPLSDGAQLILLILISILLILSVLNIAYMKTNRRMAEDIGALINQIEKVKKGNLAQPLILGADTDLGRAAESLNEIQCGMEEALQEQMHSERMKVELVTNVSHDIKTPLTSIISYVELLKQEEGLPEHVMEFIRILSEKSERLRNIVQDVFEVSKATSGQLPVKMEELDLGKLLRQTLADMDEQISASTHIMKVSISEEPMLIRADGQRLYRVFQNLIQNALKYSLQGSRIFLILTDKKEEAVVSIKNTSSVELDDGADLTERFVRGDESRTDGGSGLGLSIAKSFTQACGGSLSVKVDADLFTVTVVFPRIPESV</sequence>
<feature type="transmembrane region" description="Helical" evidence="14">
    <location>
        <begin position="498"/>
        <end position="519"/>
    </location>
</feature>
<evidence type="ECO:0000256" key="9">
    <source>
        <dbReference type="ARBA" id="ARBA00022777"/>
    </source>
</evidence>
<dbReference type="CDD" id="cd00082">
    <property type="entry name" value="HisKA"/>
    <property type="match status" value="1"/>
</dbReference>
<dbReference type="PANTHER" id="PTHR45528">
    <property type="entry name" value="SENSOR HISTIDINE KINASE CPXA"/>
    <property type="match status" value="1"/>
</dbReference>
<keyword evidence="6" id="KW-0808">Transferase</keyword>
<keyword evidence="13 14" id="KW-0472">Membrane</keyword>
<feature type="transmembrane region" description="Helical" evidence="14">
    <location>
        <begin position="347"/>
        <end position="368"/>
    </location>
</feature>
<dbReference type="EMBL" id="QZDT01000005">
    <property type="protein sequence ID" value="NBJ92006.1"/>
    <property type="molecule type" value="Genomic_DNA"/>
</dbReference>
<name>A0A9X5GRB5_9FIRM</name>
<dbReference type="SUPFAM" id="SSF55874">
    <property type="entry name" value="ATPase domain of HSP90 chaperone/DNA topoisomerase II/histidine kinase"/>
    <property type="match status" value="1"/>
</dbReference>
<feature type="transmembrane region" description="Helical" evidence="14">
    <location>
        <begin position="388"/>
        <end position="413"/>
    </location>
</feature>
<keyword evidence="7 14" id="KW-0812">Transmembrane</keyword>
<keyword evidence="8" id="KW-0547">Nucleotide-binding</keyword>
<dbReference type="PROSITE" id="PS50109">
    <property type="entry name" value="HIS_KIN"/>
    <property type="match status" value="1"/>
</dbReference>
<feature type="transmembrane region" description="Helical" evidence="14">
    <location>
        <begin position="12"/>
        <end position="37"/>
    </location>
</feature>
<comment type="subcellular location">
    <subcellularLocation>
        <location evidence="2">Cell membrane</location>
        <topology evidence="2">Multi-pass membrane protein</topology>
    </subcellularLocation>
</comment>
<reference evidence="16" key="1">
    <citation type="submission" date="2018-09" db="EMBL/GenBank/DDBJ databases">
        <title>Murine metabolic-syndrome-specific gut microbial biobank.</title>
        <authorList>
            <person name="Liu C."/>
        </authorList>
    </citation>
    <scope>NUCLEOTIDE SEQUENCE</scope>
    <source>
        <strain evidence="16">D42-62</strain>
    </source>
</reference>
<evidence type="ECO:0000256" key="13">
    <source>
        <dbReference type="ARBA" id="ARBA00023136"/>
    </source>
</evidence>
<gene>
    <name evidence="16" type="ORF">D5281_05245</name>
</gene>
<evidence type="ECO:0000256" key="3">
    <source>
        <dbReference type="ARBA" id="ARBA00012438"/>
    </source>
</evidence>
<dbReference type="Gene3D" id="1.10.287.130">
    <property type="match status" value="1"/>
</dbReference>
<comment type="catalytic activity">
    <reaction evidence="1">
        <text>ATP + protein L-histidine = ADP + protein N-phospho-L-histidine.</text>
        <dbReference type="EC" id="2.7.13.3"/>
    </reaction>
</comment>
<dbReference type="GO" id="GO:0000155">
    <property type="term" value="F:phosphorelay sensor kinase activity"/>
    <property type="evidence" value="ECO:0007669"/>
    <property type="project" value="InterPro"/>
</dbReference>
<evidence type="ECO:0000256" key="10">
    <source>
        <dbReference type="ARBA" id="ARBA00022840"/>
    </source>
</evidence>
<evidence type="ECO:0000256" key="1">
    <source>
        <dbReference type="ARBA" id="ARBA00000085"/>
    </source>
</evidence>
<feature type="transmembrane region" description="Helical" evidence="14">
    <location>
        <begin position="309"/>
        <end position="326"/>
    </location>
</feature>
<dbReference type="Pfam" id="PF00512">
    <property type="entry name" value="HisKA"/>
    <property type="match status" value="1"/>
</dbReference>
<dbReference type="OrthoDB" id="9792991at2"/>
<evidence type="ECO:0000256" key="4">
    <source>
        <dbReference type="ARBA" id="ARBA00022475"/>
    </source>
</evidence>
<evidence type="ECO:0000313" key="17">
    <source>
        <dbReference type="Proteomes" id="UP001154420"/>
    </source>
</evidence>
<dbReference type="Proteomes" id="UP001154420">
    <property type="component" value="Unassembled WGS sequence"/>
</dbReference>
<evidence type="ECO:0000256" key="5">
    <source>
        <dbReference type="ARBA" id="ARBA00022553"/>
    </source>
</evidence>
<organism evidence="16 17">
    <name type="scientific">Parablautia muri</name>
    <dbReference type="NCBI Taxonomy" id="2320879"/>
    <lineage>
        <taxon>Bacteria</taxon>
        <taxon>Bacillati</taxon>
        <taxon>Bacillota</taxon>
        <taxon>Clostridia</taxon>
        <taxon>Lachnospirales</taxon>
        <taxon>Lachnospiraceae</taxon>
        <taxon>Parablautia</taxon>
    </lineage>
</organism>
<protein>
    <recommendedName>
        <fullName evidence="3">histidine kinase</fullName>
        <ecNumber evidence="3">2.7.13.3</ecNumber>
    </recommendedName>
</protein>
<comment type="caution">
    <text evidence="16">The sequence shown here is derived from an EMBL/GenBank/DDBJ whole genome shotgun (WGS) entry which is preliminary data.</text>
</comment>
<evidence type="ECO:0000259" key="15">
    <source>
        <dbReference type="PROSITE" id="PS50109"/>
    </source>
</evidence>
<dbReference type="SMART" id="SM00388">
    <property type="entry name" value="HisKA"/>
    <property type="match status" value="1"/>
</dbReference>
<evidence type="ECO:0000256" key="11">
    <source>
        <dbReference type="ARBA" id="ARBA00022989"/>
    </source>
</evidence>
<keyword evidence="17" id="KW-1185">Reference proteome</keyword>
<evidence type="ECO:0000256" key="6">
    <source>
        <dbReference type="ARBA" id="ARBA00022679"/>
    </source>
</evidence>
<dbReference type="InterPro" id="IPR003661">
    <property type="entry name" value="HisK_dim/P_dom"/>
</dbReference>
<keyword evidence="12" id="KW-0902">Two-component regulatory system</keyword>
<keyword evidence="5" id="KW-0597">Phosphoprotein</keyword>
<dbReference type="AlphaFoldDB" id="A0A9X5GRB5"/>
<evidence type="ECO:0000313" key="16">
    <source>
        <dbReference type="EMBL" id="NBJ92006.1"/>
    </source>
</evidence>
<feature type="domain" description="Histidine kinase" evidence="15">
    <location>
        <begin position="591"/>
        <end position="804"/>
    </location>
</feature>
<keyword evidence="10" id="KW-0067">ATP-binding</keyword>
<dbReference type="RefSeq" id="WP_160559079.1">
    <property type="nucleotide sequence ID" value="NZ_QZDT01000005.1"/>
</dbReference>
<dbReference type="PANTHER" id="PTHR45528:SF1">
    <property type="entry name" value="SENSOR HISTIDINE KINASE CPXA"/>
    <property type="match status" value="1"/>
</dbReference>